<feature type="non-terminal residue" evidence="1">
    <location>
        <position position="1"/>
    </location>
</feature>
<reference evidence="1" key="1">
    <citation type="submission" date="2023-08" db="EMBL/GenBank/DDBJ databases">
        <title>The Comparative Genomic Analysis of Yersiniaceae from Polar Regions.</title>
        <authorList>
            <person name="Goncharov A."/>
            <person name="Aslanov B."/>
            <person name="Kolodzhieva V."/>
            <person name="Azarov D."/>
            <person name="Mochov A."/>
            <person name="Lebedeva E."/>
        </authorList>
    </citation>
    <scope>NUCLEOTIDE SEQUENCE</scope>
    <source>
        <strain evidence="1">Vf</strain>
    </source>
</reference>
<dbReference type="EMBL" id="JAVIGA010000073">
    <property type="protein sequence ID" value="MDQ9130450.1"/>
    <property type="molecule type" value="Genomic_DNA"/>
</dbReference>
<dbReference type="InterPro" id="IPR009225">
    <property type="entry name" value="Phage_head_completion_GpL"/>
</dbReference>
<accession>A0AAJ2DFD3</accession>
<proteinExistence type="predicted"/>
<sequence>YLSAVCAMATAVLYERYRTVDASAKGDKKADDVEASIDEHWRDMRWAVARLQGKPRCIVGQL</sequence>
<evidence type="ECO:0000313" key="1">
    <source>
        <dbReference type="EMBL" id="MDQ9130450.1"/>
    </source>
</evidence>
<gene>
    <name evidence="1" type="ORF">RDT67_29050</name>
</gene>
<name>A0AAJ2DFD3_SERFO</name>
<evidence type="ECO:0000313" key="2">
    <source>
        <dbReference type="Proteomes" id="UP001224622"/>
    </source>
</evidence>
<comment type="caution">
    <text evidence="1">The sequence shown here is derived from an EMBL/GenBank/DDBJ whole genome shotgun (WGS) entry which is preliminary data.</text>
</comment>
<dbReference type="Pfam" id="PF05926">
    <property type="entry name" value="Phage_GPL"/>
    <property type="match status" value="1"/>
</dbReference>
<organism evidence="1 2">
    <name type="scientific">Serratia fonticola</name>
    <dbReference type="NCBI Taxonomy" id="47917"/>
    <lineage>
        <taxon>Bacteria</taxon>
        <taxon>Pseudomonadati</taxon>
        <taxon>Pseudomonadota</taxon>
        <taxon>Gammaproteobacteria</taxon>
        <taxon>Enterobacterales</taxon>
        <taxon>Yersiniaceae</taxon>
        <taxon>Serratia</taxon>
    </lineage>
</organism>
<dbReference type="AlphaFoldDB" id="A0AAJ2DFD3"/>
<protein>
    <submittedName>
        <fullName evidence="1">Head completion/stabilization protein</fullName>
    </submittedName>
</protein>
<dbReference type="Proteomes" id="UP001224622">
    <property type="component" value="Unassembled WGS sequence"/>
</dbReference>
<dbReference type="RefSeq" id="WP_309048754.1">
    <property type="nucleotide sequence ID" value="NZ_JAVIGA010000073.1"/>
</dbReference>